<name>A0A1L1PF62_HYDIT</name>
<feature type="region of interest" description="Disordered" evidence="1">
    <location>
        <begin position="76"/>
        <end position="96"/>
    </location>
</feature>
<dbReference type="EMBL" id="CCAE010000004">
    <property type="protein sequence ID" value="CDN86449.1"/>
    <property type="molecule type" value="Genomic_DNA"/>
</dbReference>
<evidence type="ECO:0008006" key="5">
    <source>
        <dbReference type="Google" id="ProtNLM"/>
    </source>
</evidence>
<keyword evidence="2" id="KW-0472">Membrane</keyword>
<protein>
    <recommendedName>
        <fullName evidence="5">Nitrogen fixation protein FixH</fullName>
    </recommendedName>
</protein>
<keyword evidence="2" id="KW-0812">Transmembrane</keyword>
<evidence type="ECO:0000313" key="3">
    <source>
        <dbReference type="EMBL" id="CDN86449.1"/>
    </source>
</evidence>
<reference evidence="4" key="2">
    <citation type="submission" date="2014-11" db="EMBL/GenBank/DDBJ databases">
        <title>Draft genome sequence of Hydrogenophaga intermedia S1.</title>
        <authorList>
            <person name="Gan H.M."/>
            <person name="Chew T.H."/>
            <person name="Stolz A."/>
        </authorList>
    </citation>
    <scope>NUCLEOTIDE SEQUENCE [LARGE SCALE GENOMIC DNA]</scope>
    <source>
        <strain evidence="4">S1</strain>
    </source>
</reference>
<proteinExistence type="predicted"/>
<accession>A0A1L1PF62</accession>
<organism evidence="3 4">
    <name type="scientific">Hydrogenophaga intermedia</name>
    <dbReference type="NCBI Taxonomy" id="65786"/>
    <lineage>
        <taxon>Bacteria</taxon>
        <taxon>Pseudomonadati</taxon>
        <taxon>Pseudomonadota</taxon>
        <taxon>Betaproteobacteria</taxon>
        <taxon>Burkholderiales</taxon>
        <taxon>Comamonadaceae</taxon>
        <taxon>Hydrogenophaga</taxon>
    </lineage>
</organism>
<evidence type="ECO:0000256" key="2">
    <source>
        <dbReference type="SAM" id="Phobius"/>
    </source>
</evidence>
<dbReference type="RefSeq" id="WP_009517514.1">
    <property type="nucleotide sequence ID" value="NZ_CCAE010000004.1"/>
</dbReference>
<sequence>MHLKSIEPESTEPWWRVGPMWLVVGGPLVVVAAAIATAVIAINGADPVLDKAAYQATLEQARRLQGPQREQALIGLQPAHQARNHAASPVVREGGH</sequence>
<evidence type="ECO:0000256" key="1">
    <source>
        <dbReference type="SAM" id="MobiDB-lite"/>
    </source>
</evidence>
<feature type="transmembrane region" description="Helical" evidence="2">
    <location>
        <begin position="20"/>
        <end position="42"/>
    </location>
</feature>
<gene>
    <name evidence="3" type="ORF">BN948_00851</name>
</gene>
<reference evidence="4" key="1">
    <citation type="submission" date="2014-02" db="EMBL/GenBank/DDBJ databases">
        <authorList>
            <person name="Gan H."/>
        </authorList>
    </citation>
    <scope>NUCLEOTIDE SEQUENCE [LARGE SCALE GENOMIC DNA]</scope>
    <source>
        <strain evidence="4">S1</strain>
    </source>
</reference>
<keyword evidence="2" id="KW-1133">Transmembrane helix</keyword>
<evidence type="ECO:0000313" key="4">
    <source>
        <dbReference type="Proteomes" id="UP000028878"/>
    </source>
</evidence>
<dbReference type="AlphaFoldDB" id="A0A1L1PF62"/>
<keyword evidence="4" id="KW-1185">Reference proteome</keyword>
<dbReference type="Proteomes" id="UP000028878">
    <property type="component" value="Unassembled WGS sequence"/>
</dbReference>